<feature type="region of interest" description="Disordered" evidence="4">
    <location>
        <begin position="525"/>
        <end position="554"/>
    </location>
</feature>
<dbReference type="GO" id="GO:0006139">
    <property type="term" value="P:nucleobase-containing compound metabolic process"/>
    <property type="evidence" value="ECO:0007669"/>
    <property type="project" value="InterPro"/>
</dbReference>
<dbReference type="GO" id="GO:0019205">
    <property type="term" value="F:nucleobase-containing compound kinase activity"/>
    <property type="evidence" value="ECO:0007669"/>
    <property type="project" value="InterPro"/>
</dbReference>
<sequence length="1543" mass="176425">MEKRDLPEDVITQLVQLVEDFPEDVYKKIRLYKDTVLRPLEDYMVSHDPLYLFELDGNDSSEDLFLSVVSRLESMAARRAPAPVQLLQEEEEEEMPQTGVDTDKLLRDLSACKPVAPGLRWRRSRWGCFCPVALREGTILQGNPKFAVGFLDKMYVLSSSEALQKFRVNPRPYLLPPMPRPPCKVAVIGPPSVGKSTLCGLIASHYGAAVVDVEALVRPTLTRARDTMLEKVRAEATPVAIERVKARLKTEITHVTDKARWKTEEEDELDENEADLTEKMESCGVEVTERHPEVEALVMEALKEAERDASSPRLDVYGEILTEHIKQIQSTNSEGQIKKGWVLDNYPRNQNQLAALQDLEIRPDTIICLGDGSEDAGTLLRRIYEAHRDEVDAAILRRMEEKLRLEEQEAQEATQPRDGSEEELQLTDSHSGLESVPEESQELKLPQVWENDYPDSPEMDNFRVGVKQFMLEWAAMESSVMGSCAVLDIREKTPEDSLREAVAIMERPFQYVAWEVTSVDLDEEEEDAQAMADTRKADVLEGEPETEEGTSSPKRIMGDTLHFCPVVLKERGTLFPCADDYAVKYREKTYYFSSTDAKDKFLQSPELYVSQHHRLQAPALRIFLLGVRGSGKTSQTKWLAKRLSIFHIRFRERLQELIVGKTGERVPYADEMEPAEEWVADLELEAAQGTGEFHGQVENSKSHAQVVLTEEEEAIRCCLSDGVPLPAEILDTILPQWWEQEPYKSTGFILEGFPQSLEDVQYLMDRCLLPDAAVVMEVETADVLRRLLPQRVGRWRERRTRKLEQQRKVTELRLRAREEAMARRRTEIIAERAAGQLAAKMDDENHSDEDLEEVEADEELESRVEAMLLDEFPPEEEGEDEEEETEASTKERLEMEIGDCFETDHTNLQKIMEALTDVQIPQITVRAGRTPQMVRRQLHDKLGALLEKREALFEMCQPLSCSLAHRMLRLSYKFYSGFGYWDPVKLSEGDLIQPARGPLDPSFPVLFHQFIYFFASKETRGKFMFNPIKYLRQPKPRPPLPIKMAITGPPKSGKSTVARKFASEFGIQRLSIGDAMRSVLTKRRQTELAAHMLSYLHQGLAVPDKLAIQCLEVALMNLVCSTRGFILDGFPVTKGQADLMESRGIVPYRVAELQVDAQESLRRGLVDQGKTPRPSVMHDSPQALSVRSSCFRREVEPVRQHYQEQHQNWVLVDGHKSKWWVWCKVLEEAQASARHIQGYLERRRQGQAACIDRLLVTPTELQARLGEFGQYCPVSLALRAELVDCSHSASLKLVAEFQGRYYKMASKDFLEKFLETPERFVTPGCPREIPPTHLLPKRLTALQLKTRFPQQAEMKGYCPVTYLDGQQRYEALVRGHPDYAAEYRERIYIFADEEKLQKFLRSPETYWDQKLPHKLPPIEAPITLTSLPMLGYLEQGVATAIIAAMTAVGCFKPKYPYLSAKRSALLYVAYHLKAFNPRNSDYIRQKYKKKLECFEDGCELISYLGSTMTQEYTQTQEQPIDFTHKLHRFLALKHVRVTAEGIV</sequence>
<dbReference type="Pfam" id="PF00406">
    <property type="entry name" value="ADK"/>
    <property type="match status" value="1"/>
</dbReference>
<dbReference type="PANTHER" id="PTHR23359">
    <property type="entry name" value="NUCLEOTIDE KINASE"/>
    <property type="match status" value="1"/>
</dbReference>
<dbReference type="GO" id="GO:0003341">
    <property type="term" value="P:cilium movement"/>
    <property type="evidence" value="ECO:0007669"/>
    <property type="project" value="Ensembl"/>
</dbReference>
<dbReference type="CDD" id="cd01428">
    <property type="entry name" value="ADK"/>
    <property type="match status" value="1"/>
</dbReference>
<dbReference type="GeneTree" id="ENSGT00740000115564"/>
<name>A0A3B3SSR2_9TELE</name>
<dbReference type="PRINTS" id="PR00094">
    <property type="entry name" value="ADENYLTKNASE"/>
</dbReference>
<keyword evidence="6" id="KW-1185">Reference proteome</keyword>
<evidence type="ECO:0000256" key="1">
    <source>
        <dbReference type="ARBA" id="ARBA00022679"/>
    </source>
</evidence>
<keyword evidence="1" id="KW-0808">Transferase</keyword>
<evidence type="ECO:0000256" key="4">
    <source>
        <dbReference type="SAM" id="MobiDB-lite"/>
    </source>
</evidence>
<evidence type="ECO:0000313" key="6">
    <source>
        <dbReference type="Proteomes" id="UP000261540"/>
    </source>
</evidence>
<keyword evidence="2" id="KW-0547">Nucleotide-binding</keyword>
<reference evidence="5" key="2">
    <citation type="submission" date="2025-09" db="UniProtKB">
        <authorList>
            <consortium name="Ensembl"/>
        </authorList>
    </citation>
    <scope>IDENTIFICATION</scope>
</reference>
<dbReference type="Ensembl" id="ENSPKIT00000014253.1">
    <property type="protein sequence ID" value="ENSPKIP00000033363.1"/>
    <property type="gene ID" value="ENSPKIG00000013096.1"/>
</dbReference>
<feature type="compositionally biased region" description="Acidic residues" evidence="4">
    <location>
        <begin position="872"/>
        <end position="886"/>
    </location>
</feature>
<dbReference type="Gene3D" id="3.40.50.300">
    <property type="entry name" value="P-loop containing nucleotide triphosphate hydrolases"/>
    <property type="match status" value="3"/>
</dbReference>
<evidence type="ECO:0000256" key="3">
    <source>
        <dbReference type="ARBA" id="ARBA00022777"/>
    </source>
</evidence>
<evidence type="ECO:0000313" key="5">
    <source>
        <dbReference type="Ensembl" id="ENSPKIP00000033363.1"/>
    </source>
</evidence>
<dbReference type="InterPro" id="IPR027417">
    <property type="entry name" value="P-loop_NTPase"/>
</dbReference>
<feature type="region of interest" description="Disordered" evidence="4">
    <location>
        <begin position="406"/>
        <end position="452"/>
    </location>
</feature>
<protein>
    <submittedName>
        <fullName evidence="5">Adenylate kinase 9</fullName>
    </submittedName>
</protein>
<reference evidence="5" key="1">
    <citation type="submission" date="2025-08" db="UniProtKB">
        <authorList>
            <consortium name="Ensembl"/>
        </authorList>
    </citation>
    <scope>IDENTIFICATION</scope>
</reference>
<dbReference type="SUPFAM" id="SSF52540">
    <property type="entry name" value="P-loop containing nucleoside triphosphate hydrolases"/>
    <property type="match status" value="3"/>
</dbReference>
<feature type="region of interest" description="Disordered" evidence="4">
    <location>
        <begin position="871"/>
        <end position="890"/>
    </location>
</feature>
<dbReference type="GO" id="GO:0005737">
    <property type="term" value="C:cytoplasm"/>
    <property type="evidence" value="ECO:0007669"/>
    <property type="project" value="Ensembl"/>
</dbReference>
<evidence type="ECO:0000256" key="2">
    <source>
        <dbReference type="ARBA" id="ARBA00022741"/>
    </source>
</evidence>
<dbReference type="InterPro" id="IPR000850">
    <property type="entry name" value="Adenylat/UMP-CMP_kin"/>
</dbReference>
<proteinExistence type="predicted"/>
<keyword evidence="3" id="KW-0418">Kinase</keyword>
<organism evidence="5 6">
    <name type="scientific">Paramormyrops kingsleyae</name>
    <dbReference type="NCBI Taxonomy" id="1676925"/>
    <lineage>
        <taxon>Eukaryota</taxon>
        <taxon>Metazoa</taxon>
        <taxon>Chordata</taxon>
        <taxon>Craniata</taxon>
        <taxon>Vertebrata</taxon>
        <taxon>Euteleostomi</taxon>
        <taxon>Actinopterygii</taxon>
        <taxon>Neopterygii</taxon>
        <taxon>Teleostei</taxon>
        <taxon>Osteoglossocephala</taxon>
        <taxon>Osteoglossomorpha</taxon>
        <taxon>Osteoglossiformes</taxon>
        <taxon>Mormyridae</taxon>
        <taxon>Paramormyrops</taxon>
    </lineage>
</organism>
<dbReference type="GO" id="GO:0005524">
    <property type="term" value="F:ATP binding"/>
    <property type="evidence" value="ECO:0007669"/>
    <property type="project" value="InterPro"/>
</dbReference>
<accession>A0A3B3SSR2</accession>
<dbReference type="STRING" id="1676925.ENSPKIP00000033363"/>
<dbReference type="Proteomes" id="UP000261540">
    <property type="component" value="Unplaced"/>
</dbReference>